<dbReference type="Pfam" id="PF01547">
    <property type="entry name" value="SBP_bac_1"/>
    <property type="match status" value="1"/>
</dbReference>
<dbReference type="PANTHER" id="PTHR43649:SF27">
    <property type="entry name" value="EXTRACELLULAR SOLUTE-BINDING PROTEIN FAMILY 1"/>
    <property type="match status" value="1"/>
</dbReference>
<dbReference type="EMBL" id="CP130318">
    <property type="protein sequence ID" value="WNQ13069.1"/>
    <property type="molecule type" value="Genomic_DNA"/>
</dbReference>
<dbReference type="InterPro" id="IPR050490">
    <property type="entry name" value="Bact_solute-bd_prot1"/>
</dbReference>
<dbReference type="CDD" id="cd14489">
    <property type="entry name" value="CBM_SBP_bac_1_like"/>
    <property type="match status" value="1"/>
</dbReference>
<organism evidence="1 2">
    <name type="scientific">Paenibacillus aurantius</name>
    <dbReference type="NCBI Taxonomy" id="2918900"/>
    <lineage>
        <taxon>Bacteria</taxon>
        <taxon>Bacillati</taxon>
        <taxon>Bacillota</taxon>
        <taxon>Bacilli</taxon>
        <taxon>Bacillales</taxon>
        <taxon>Paenibacillaceae</taxon>
        <taxon>Paenibacillus</taxon>
    </lineage>
</organism>
<sequence>MRRPIVKAIAILVVISIIIYSSTLLAGGGSAARAEPVDRPLDVSGLQNMKGSVNPGSYDAYIARYSKDSRPEKDIVIQGEDFDKAEGISPTITDDLGDGTRRAALTGETGSIEWTFQVPETGLYNIEISYYNVKGKDSDMERELAIDGELPFAEARSFVFSRVWKDATQKIVQDDNGNDIIPDQAEEPMWQSQLLRDSNGYYSEPYLFYFSKGTHRLKLTSAKESMAIDSIKLTNPPGPPSYKDLMKTYIDQGYQPADQVLIKIQGEHAAYKSSQTLVAYNDRSDPANEPFSVSKLRNNAGGGYSWRMPGQWIEWEVDVPKDGLYQIAFKNHQNYLRGMSSLRRLYIDGRLPFAEANRIGFPYSSDWQFKIIGEGSDNPYSVYLAKGKHKIRLEVTLDDLAPILRATQASILQLNNMYRQIISYTSTTPDQFRDYQLEERIPHMVPLFREQSSLLDKIASIIEGSSGKSNENSALLHTLAYQLKDMAAKPETVPLRLESFKGNVGALGSWLLTLPEQPLAIDYLIVSTPGAKLPSPTASGWGHFRSSTQSFFASFYEKYDQFSGEDDGGKSITVWMTSARDQVQVMKRLIENEFTPKTGINVKLRLIGADVVLPATLAGKGPDIALQMGNDTPVNFASRGALVDLSKFADFGQVKQRFLPSAIVPYEYGGGVYGMPEQQTFPMLFYRKDILDELHLKVPQTWEEVYTLIPELQKHHLEFGLEQKPLDMMGNEVVTSNALPPNPAFAMMLSQQNGEFYTEDQQASALDTEKSMLAFKQLTDLYVNYKLPLTVDFANRFRTGEMPIGIMDYTMYNKLSVFAPELKGLWEFGPVPGTTGPDGTIHRETGSGGTSSVMFEAAKDKESAWEFLKWWTSKQTQLDFGRQMEIRLGQSARYPTANIEAFHLLPWPVRELKELDVQSKWVRGIPEVPGGYLTGRHIDNAFRRVVNQGEDPRESLDYYVQYINDEITAKRKEFKLPYRK</sequence>
<dbReference type="KEGG" id="paun:MJA45_08595"/>
<accession>A0AA96LH01</accession>
<reference evidence="1 2" key="1">
    <citation type="submission" date="2022-02" db="EMBL/GenBank/DDBJ databases">
        <title>Paenibacillus sp. MBLB1776 Whole Genome Shotgun Sequencing.</title>
        <authorList>
            <person name="Hwang C.Y."/>
            <person name="Cho E.-S."/>
            <person name="Seo M.-J."/>
        </authorList>
    </citation>
    <scope>NUCLEOTIDE SEQUENCE [LARGE SCALE GENOMIC DNA]</scope>
    <source>
        <strain evidence="1 2">MBLB1776</strain>
    </source>
</reference>
<dbReference type="InterPro" id="IPR006059">
    <property type="entry name" value="SBP"/>
</dbReference>
<proteinExistence type="predicted"/>
<keyword evidence="2" id="KW-1185">Reference proteome</keyword>
<dbReference type="PANTHER" id="PTHR43649">
    <property type="entry name" value="ARABINOSE-BINDING PROTEIN-RELATED"/>
    <property type="match status" value="1"/>
</dbReference>
<evidence type="ECO:0000313" key="2">
    <source>
        <dbReference type="Proteomes" id="UP001305702"/>
    </source>
</evidence>
<dbReference type="Gene3D" id="3.40.190.10">
    <property type="entry name" value="Periplasmic binding protein-like II"/>
    <property type="match status" value="1"/>
</dbReference>
<dbReference type="Proteomes" id="UP001305702">
    <property type="component" value="Chromosome"/>
</dbReference>
<dbReference type="SUPFAM" id="SSF53850">
    <property type="entry name" value="Periplasmic binding protein-like II"/>
    <property type="match status" value="1"/>
</dbReference>
<gene>
    <name evidence="1" type="ORF">MJA45_08595</name>
</gene>
<dbReference type="RefSeq" id="WP_315606849.1">
    <property type="nucleotide sequence ID" value="NZ_CP130318.1"/>
</dbReference>
<dbReference type="AlphaFoldDB" id="A0AA96LH01"/>
<name>A0AA96LH01_9BACL</name>
<evidence type="ECO:0000313" key="1">
    <source>
        <dbReference type="EMBL" id="WNQ13069.1"/>
    </source>
</evidence>
<protein>
    <submittedName>
        <fullName evidence="1">Extracellular solute-binding protein</fullName>
    </submittedName>
</protein>
<dbReference type="Gene3D" id="2.60.120.260">
    <property type="entry name" value="Galactose-binding domain-like"/>
    <property type="match status" value="2"/>
</dbReference>